<reference evidence="1 2" key="1">
    <citation type="journal article" date="2024" name="Ann. Entomol. Soc. Am.">
        <title>Genomic analyses of the southern and eastern yellowjacket wasps (Hymenoptera: Vespidae) reveal evolutionary signatures of social life.</title>
        <authorList>
            <person name="Catto M.A."/>
            <person name="Caine P.B."/>
            <person name="Orr S.E."/>
            <person name="Hunt B.G."/>
            <person name="Goodisman M.A.D."/>
        </authorList>
    </citation>
    <scope>NUCLEOTIDE SEQUENCE [LARGE SCALE GENOMIC DNA]</scope>
    <source>
        <strain evidence="1">233</strain>
        <tissue evidence="1">Head and thorax</tissue>
    </source>
</reference>
<comment type="caution">
    <text evidence="1">The sequence shown here is derived from an EMBL/GenBank/DDBJ whole genome shotgun (WGS) entry which is preliminary data.</text>
</comment>
<protein>
    <submittedName>
        <fullName evidence="1">Uncharacterized protein</fullName>
    </submittedName>
</protein>
<accession>A0ABD2AIE2</accession>
<dbReference type="AlphaFoldDB" id="A0ABD2AIE2"/>
<proteinExistence type="predicted"/>
<name>A0ABD2AIE2_VESSQ</name>
<sequence length="119" mass="13620">MFGRENFMKITQVENYKSKLVMDRVAEMEILRQQRNWIPRRCKMDEFYDPFTRTQQLGVKTVCLHETALMSIYTSNEANFAALWLITARTCSLQISMQTSFEAAAAAAGAAGAGRKERK</sequence>
<dbReference type="EMBL" id="JAUDFV010000149">
    <property type="protein sequence ID" value="KAL2719590.1"/>
    <property type="molecule type" value="Genomic_DNA"/>
</dbReference>
<evidence type="ECO:0000313" key="2">
    <source>
        <dbReference type="Proteomes" id="UP001607302"/>
    </source>
</evidence>
<dbReference type="Proteomes" id="UP001607302">
    <property type="component" value="Unassembled WGS sequence"/>
</dbReference>
<organism evidence="1 2">
    <name type="scientific">Vespula squamosa</name>
    <name type="common">Southern yellow jacket</name>
    <name type="synonym">Wasp</name>
    <dbReference type="NCBI Taxonomy" id="30214"/>
    <lineage>
        <taxon>Eukaryota</taxon>
        <taxon>Metazoa</taxon>
        <taxon>Ecdysozoa</taxon>
        <taxon>Arthropoda</taxon>
        <taxon>Hexapoda</taxon>
        <taxon>Insecta</taxon>
        <taxon>Pterygota</taxon>
        <taxon>Neoptera</taxon>
        <taxon>Endopterygota</taxon>
        <taxon>Hymenoptera</taxon>
        <taxon>Apocrita</taxon>
        <taxon>Aculeata</taxon>
        <taxon>Vespoidea</taxon>
        <taxon>Vespidae</taxon>
        <taxon>Vespinae</taxon>
        <taxon>Vespula</taxon>
    </lineage>
</organism>
<evidence type="ECO:0000313" key="1">
    <source>
        <dbReference type="EMBL" id="KAL2719590.1"/>
    </source>
</evidence>
<gene>
    <name evidence="1" type="ORF">V1478_011052</name>
</gene>
<keyword evidence="2" id="KW-1185">Reference proteome</keyword>